<evidence type="ECO:0000313" key="1">
    <source>
        <dbReference type="EMBL" id="MBS4102384.1"/>
    </source>
</evidence>
<dbReference type="EMBL" id="JAGXOE010000034">
    <property type="protein sequence ID" value="MBS4102384.1"/>
    <property type="molecule type" value="Genomic_DNA"/>
</dbReference>
<dbReference type="RefSeq" id="WP_212554103.1">
    <property type="nucleotide sequence ID" value="NZ_JAGXOE010000034.1"/>
</dbReference>
<keyword evidence="2" id="KW-1185">Reference proteome</keyword>
<dbReference type="InterPro" id="IPR027417">
    <property type="entry name" value="P-loop_NTPase"/>
</dbReference>
<dbReference type="PANTHER" id="PTHR41287:SF1">
    <property type="entry name" value="PROTEIN YMFN"/>
    <property type="match status" value="1"/>
</dbReference>
<proteinExistence type="predicted"/>
<dbReference type="Proteomes" id="UP000676853">
    <property type="component" value="Unassembled WGS sequence"/>
</dbReference>
<protein>
    <recommendedName>
        <fullName evidence="3">Phage terminase-like protein, large subunit</fullName>
    </recommendedName>
</protein>
<organism evidence="1 2">
    <name type="scientific">Tsukamurella paurometabola</name>
    <name type="common">Corynebacterium paurometabolum</name>
    <dbReference type="NCBI Taxonomy" id="2061"/>
    <lineage>
        <taxon>Bacteria</taxon>
        <taxon>Bacillati</taxon>
        <taxon>Actinomycetota</taxon>
        <taxon>Actinomycetes</taxon>
        <taxon>Mycobacteriales</taxon>
        <taxon>Tsukamurellaceae</taxon>
        <taxon>Tsukamurella</taxon>
    </lineage>
</organism>
<evidence type="ECO:0008006" key="3">
    <source>
        <dbReference type="Google" id="ProtNLM"/>
    </source>
</evidence>
<dbReference type="InterPro" id="IPR005021">
    <property type="entry name" value="Terminase_largesu-like"/>
</dbReference>
<dbReference type="PANTHER" id="PTHR41287">
    <property type="match status" value="1"/>
</dbReference>
<evidence type="ECO:0000313" key="2">
    <source>
        <dbReference type="Proteomes" id="UP000676853"/>
    </source>
</evidence>
<gene>
    <name evidence="1" type="ORF">KFZ73_14195</name>
</gene>
<dbReference type="Gene3D" id="3.40.50.300">
    <property type="entry name" value="P-loop containing nucleotide triphosphate hydrolases"/>
    <property type="match status" value="1"/>
</dbReference>
<accession>A0ABS5NDN7</accession>
<reference evidence="1 2" key="1">
    <citation type="submission" date="2021-04" db="EMBL/GenBank/DDBJ databases">
        <title>Whole genome sequence analysis of a thiophenic sulfur metabolizing bacteria.</title>
        <authorList>
            <person name="Akhtar N."/>
            <person name="Akram J."/>
            <person name="Aslam A."/>
        </authorList>
    </citation>
    <scope>NUCLEOTIDE SEQUENCE [LARGE SCALE GENOMIC DNA]</scope>
    <source>
        <strain evidence="1 2">3OW</strain>
    </source>
</reference>
<name>A0ABS5NDN7_TSUPA</name>
<sequence>MAERYGAQVPDLMHVPECFMNLGDKVIALARAAGLVLDEWQQLVVRCASGFKENGNPSARNMVLVVPRQNGKGSVLEAMELAALFLPEFKHVKVIIHSAHEFDTAKGHFNRMKDLIEGSSYLMSLMPNTRNQGFNTSNQNVSITPKNKRILKFKARAGKGSARGLSGDIVVFDEAYDLPVETLAAILPTKTAKPWSQTWFVSSTGMTDSDALLQQCKLGREKAPGYGYFEWKADDGCDVHDVDQWYKANPAMGYRITEEAMIDNLSALGGVADLFAREHLGLWESTDVDAAIRGDIWSKSEDNTSDIKDSSNPISIGIELHKLSADEFRTSIYAAGTNQFDQLAVQQIQVREGTDWVPEFVRSLVDRYTVTGVGIDTGSHARSLIPELTRLGVEVKGVGTGDIGAACSNFLNKINSFQLKRRTDSALTDAAIGAIKRFFRKDDPDSLWAWGKRDYMTDISPLVAATLAVHVFSMTPPPPKRSGRFW</sequence>
<comment type="caution">
    <text evidence="1">The sequence shown here is derived from an EMBL/GenBank/DDBJ whole genome shotgun (WGS) entry which is preliminary data.</text>
</comment>